<dbReference type="AlphaFoldDB" id="A0A9J2PRI7"/>
<reference evidence="6" key="1">
    <citation type="submission" date="2023-03" db="UniProtKB">
        <authorList>
            <consortium name="WormBaseParasite"/>
        </authorList>
    </citation>
    <scope>IDENTIFICATION</scope>
</reference>
<dbReference type="InterPro" id="IPR001680">
    <property type="entry name" value="WD40_rpt"/>
</dbReference>
<protein>
    <recommendedName>
        <fullName evidence="2">WD repeat-containing protein 79</fullName>
    </recommendedName>
</protein>
<dbReference type="GO" id="GO:0030576">
    <property type="term" value="P:Cajal body organization"/>
    <property type="evidence" value="ECO:0007669"/>
    <property type="project" value="TreeGrafter"/>
</dbReference>
<feature type="repeat" description="WD" evidence="3">
    <location>
        <begin position="273"/>
        <end position="307"/>
    </location>
</feature>
<dbReference type="PANTHER" id="PTHR13211:SF0">
    <property type="entry name" value="TELOMERASE CAJAL BODY PROTEIN 1"/>
    <property type="match status" value="1"/>
</dbReference>
<keyword evidence="3" id="KW-0853">WD repeat</keyword>
<evidence type="ECO:0000256" key="4">
    <source>
        <dbReference type="SAM" id="MobiDB-lite"/>
    </source>
</evidence>
<evidence type="ECO:0000256" key="1">
    <source>
        <dbReference type="ARBA" id="ARBA00038279"/>
    </source>
</evidence>
<dbReference type="InterPro" id="IPR019405">
    <property type="entry name" value="Lactonase_7-beta_prop"/>
</dbReference>
<dbReference type="GO" id="GO:0015030">
    <property type="term" value="C:Cajal body"/>
    <property type="evidence" value="ECO:0007669"/>
    <property type="project" value="TreeGrafter"/>
</dbReference>
<name>A0A9J2PRI7_ASCLU</name>
<dbReference type="GO" id="GO:0003723">
    <property type="term" value="F:RNA binding"/>
    <property type="evidence" value="ECO:0007669"/>
    <property type="project" value="TreeGrafter"/>
</dbReference>
<dbReference type="Gene3D" id="2.130.10.10">
    <property type="entry name" value="YVTN repeat-like/Quinoprotein amine dehydrogenase"/>
    <property type="match status" value="1"/>
</dbReference>
<dbReference type="InterPro" id="IPR015943">
    <property type="entry name" value="WD40/YVTN_repeat-like_dom_sf"/>
</dbReference>
<dbReference type="PROSITE" id="PS50082">
    <property type="entry name" value="WD_REPEATS_2"/>
    <property type="match status" value="1"/>
</dbReference>
<dbReference type="InterPro" id="IPR051150">
    <property type="entry name" value="SWT21/TCAB1_mRNA_Telomere"/>
</dbReference>
<evidence type="ECO:0000313" key="5">
    <source>
        <dbReference type="Proteomes" id="UP000036681"/>
    </source>
</evidence>
<evidence type="ECO:0000313" key="6">
    <source>
        <dbReference type="WBParaSite" id="ALUE_0001214101-mRNA-1"/>
    </source>
</evidence>
<dbReference type="InterPro" id="IPR036322">
    <property type="entry name" value="WD40_repeat_dom_sf"/>
</dbReference>
<dbReference type="PANTHER" id="PTHR13211">
    <property type="entry name" value="TELOMERASE CAJAL BODY PROTEIN 1"/>
    <property type="match status" value="1"/>
</dbReference>
<evidence type="ECO:0000256" key="3">
    <source>
        <dbReference type="PROSITE-ProRule" id="PRU00221"/>
    </source>
</evidence>
<sequence length="564" mass="63312">MWEVNDGQEATTSRYANSTVNEEAASSIKQENEMTTLQDVEASQRMAMVNDVLEEVLCTVERDYVDDESCTRANSVPESAQSVRFNEVRNERLREERRRDKALRKGTAFFLQRLRASEQVNEATEKSGRLSFDRKREELGASCEATTPVGGLAGQQHQAGQDGDSTAQKVENVKEESMKCVVEEIEKKRAKFEMNFANLALLQRESDAFVAKAESFGFSIDGAYNNYVKCCKWNANGTHLLTSSQDRKVRLFELNEAQNQIALRKSIPLGDLIYDVCWHPSNNCFATSSKDHPIHIWDAEGNRMHSFRGINHLDELRSAYSMCFSLDGRFLYGGYERAIRIFDMASSGRQVKEIPTWKKKIGGQKAIISCIAMNPTMSGVYATSCYGKTLVLYSDLTGSAICSLETRSPGTTHIRYSSDGNFLFAAARKDDEITCWDLRFLGQVLGTLTRPSMTNQRIYFEIDRTDRYLFSGSSSGEVHVFDLSSMKGERMDAFYRTKAHRSAVAGVSLHPAESLIATSSGQRVFPMPRIDIDVSDEENCYEAMNSSNQLDNSLSLWKICGIAG</sequence>
<organism evidence="5 6">
    <name type="scientific">Ascaris lumbricoides</name>
    <name type="common">Giant roundworm</name>
    <dbReference type="NCBI Taxonomy" id="6252"/>
    <lineage>
        <taxon>Eukaryota</taxon>
        <taxon>Metazoa</taxon>
        <taxon>Ecdysozoa</taxon>
        <taxon>Nematoda</taxon>
        <taxon>Chromadorea</taxon>
        <taxon>Rhabditida</taxon>
        <taxon>Spirurina</taxon>
        <taxon>Ascaridomorpha</taxon>
        <taxon>Ascaridoidea</taxon>
        <taxon>Ascarididae</taxon>
        <taxon>Ascaris</taxon>
    </lineage>
</organism>
<dbReference type="WBParaSite" id="ALUE_0001214101-mRNA-1">
    <property type="protein sequence ID" value="ALUE_0001214101-mRNA-1"/>
    <property type="gene ID" value="ALUE_0001214101"/>
</dbReference>
<keyword evidence="5" id="KW-1185">Reference proteome</keyword>
<evidence type="ECO:0000256" key="2">
    <source>
        <dbReference type="ARBA" id="ARBA00041558"/>
    </source>
</evidence>
<accession>A0A9J2PRI7</accession>
<proteinExistence type="inferred from homology"/>
<dbReference type="Proteomes" id="UP000036681">
    <property type="component" value="Unplaced"/>
</dbReference>
<dbReference type="Pfam" id="PF10282">
    <property type="entry name" value="Lactonase"/>
    <property type="match status" value="1"/>
</dbReference>
<dbReference type="SMART" id="SM00320">
    <property type="entry name" value="WD40"/>
    <property type="match status" value="6"/>
</dbReference>
<feature type="compositionally biased region" description="Polar residues" evidence="4">
    <location>
        <begin position="8"/>
        <end position="21"/>
    </location>
</feature>
<dbReference type="SUPFAM" id="SSF50978">
    <property type="entry name" value="WD40 repeat-like"/>
    <property type="match status" value="1"/>
</dbReference>
<comment type="similarity">
    <text evidence="1">Belongs to the TCAB1 family.</text>
</comment>
<dbReference type="Pfam" id="PF00400">
    <property type="entry name" value="WD40"/>
    <property type="match status" value="2"/>
</dbReference>
<feature type="region of interest" description="Disordered" evidence="4">
    <location>
        <begin position="1"/>
        <end position="34"/>
    </location>
</feature>